<keyword evidence="2" id="KW-1185">Reference proteome</keyword>
<dbReference type="AlphaFoldDB" id="A0AA88WYD5"/>
<evidence type="ECO:0000313" key="2">
    <source>
        <dbReference type="Proteomes" id="UP001188597"/>
    </source>
</evidence>
<protein>
    <submittedName>
        <fullName evidence="1">Uncharacterized protein</fullName>
    </submittedName>
</protein>
<comment type="caution">
    <text evidence="1">The sequence shown here is derived from an EMBL/GenBank/DDBJ whole genome shotgun (WGS) entry which is preliminary data.</text>
</comment>
<organism evidence="1 2">
    <name type="scientific">Escallonia herrerae</name>
    <dbReference type="NCBI Taxonomy" id="1293975"/>
    <lineage>
        <taxon>Eukaryota</taxon>
        <taxon>Viridiplantae</taxon>
        <taxon>Streptophyta</taxon>
        <taxon>Embryophyta</taxon>
        <taxon>Tracheophyta</taxon>
        <taxon>Spermatophyta</taxon>
        <taxon>Magnoliopsida</taxon>
        <taxon>eudicotyledons</taxon>
        <taxon>Gunneridae</taxon>
        <taxon>Pentapetalae</taxon>
        <taxon>asterids</taxon>
        <taxon>campanulids</taxon>
        <taxon>Escalloniales</taxon>
        <taxon>Escalloniaceae</taxon>
        <taxon>Escallonia</taxon>
    </lineage>
</organism>
<proteinExistence type="predicted"/>
<accession>A0AA88WYD5</accession>
<dbReference type="Proteomes" id="UP001188597">
    <property type="component" value="Unassembled WGS sequence"/>
</dbReference>
<dbReference type="EMBL" id="JAVXUP010000145">
    <property type="protein sequence ID" value="KAK3036552.1"/>
    <property type="molecule type" value="Genomic_DNA"/>
</dbReference>
<evidence type="ECO:0000313" key="1">
    <source>
        <dbReference type="EMBL" id="KAK3036552.1"/>
    </source>
</evidence>
<sequence length="78" mass="8272">MGFEPLPFRSLDQLGHLDSDNIVGTWKSINEGGVLCSCTWHDGNVAFVTSERDEGGDMHCGGACIMHSGVHVADIAAV</sequence>
<reference evidence="1" key="1">
    <citation type="submission" date="2022-12" db="EMBL/GenBank/DDBJ databases">
        <title>Draft genome assemblies for two species of Escallonia (Escalloniales).</title>
        <authorList>
            <person name="Chanderbali A."/>
            <person name="Dervinis C."/>
            <person name="Anghel I."/>
            <person name="Soltis D."/>
            <person name="Soltis P."/>
            <person name="Zapata F."/>
        </authorList>
    </citation>
    <scope>NUCLEOTIDE SEQUENCE</scope>
    <source>
        <strain evidence="1">UCBG64.0493</strain>
        <tissue evidence="1">Leaf</tissue>
    </source>
</reference>
<gene>
    <name evidence="1" type="ORF">RJ639_030993</name>
</gene>
<name>A0AA88WYD5_9ASTE</name>